<dbReference type="EMBL" id="WEGH01000001">
    <property type="protein sequence ID" value="MQY03481.1"/>
    <property type="molecule type" value="Genomic_DNA"/>
</dbReference>
<dbReference type="PANTHER" id="PTHR43179:SF7">
    <property type="entry name" value="RHAMNOSYLTRANSFERASE WBBL"/>
    <property type="match status" value="1"/>
</dbReference>
<reference evidence="3 4" key="1">
    <citation type="submission" date="2019-10" db="EMBL/GenBank/DDBJ databases">
        <title>Actinomadura rubteroloni sp. nov. and Actinomadura macrotermitis sp. nov., isolated from the gut of fungus growing-termite Macrotermes natalensis.</title>
        <authorList>
            <person name="Benndorf R."/>
            <person name="Martin K."/>
            <person name="Kuefner M."/>
            <person name="De Beer W."/>
            <person name="Kaster A.-K."/>
            <person name="Vollmers J."/>
            <person name="Poulsen M."/>
            <person name="Beemelmanns C."/>
        </authorList>
    </citation>
    <scope>NUCLEOTIDE SEQUENCE [LARGE SCALE GENOMIC DNA]</scope>
    <source>
        <strain evidence="3 4">RB68</strain>
    </source>
</reference>
<dbReference type="InterPro" id="IPR029044">
    <property type="entry name" value="Nucleotide-diphossugar_trans"/>
</dbReference>
<evidence type="ECO:0000259" key="2">
    <source>
        <dbReference type="Pfam" id="PF13632"/>
    </source>
</evidence>
<accession>A0A7K0BQQ8</accession>
<protein>
    <recommendedName>
        <fullName evidence="1 2">Glycosyltransferase 2-like domain-containing protein</fullName>
    </recommendedName>
</protein>
<evidence type="ECO:0000313" key="3">
    <source>
        <dbReference type="EMBL" id="MQY03481.1"/>
    </source>
</evidence>
<gene>
    <name evidence="3" type="ORF">ACRB68_15240</name>
</gene>
<feature type="domain" description="Glycosyltransferase 2-like" evidence="1">
    <location>
        <begin position="16"/>
        <end position="140"/>
    </location>
</feature>
<evidence type="ECO:0000259" key="1">
    <source>
        <dbReference type="Pfam" id="PF00535"/>
    </source>
</evidence>
<comment type="caution">
    <text evidence="3">The sequence shown here is derived from an EMBL/GenBank/DDBJ whole genome shotgun (WGS) entry which is preliminary data.</text>
</comment>
<sequence length="318" mass="34591">MEFIGEREPMTEDGVSVVVVTYRNAVHIEGCAAALRAAAPKVPLELIVVDNDSGDDTAELARKAAPDARVIESGCNGGFAFGCQTGAAEARGKWLLFLNPDAQPLPGSIDALLAQVRDGVGIVGGRCVREDGTDDPRSWWGRPTPWSLLCFALLLSTAFPGSRHFDPESPARWDGVRAVPIVTGAFMLVTREAWERTEGFDTAFFMYGEDADLCLRAAAEGFRSVVTADAAFRHEGGASSSSVRKQVLLFTGKATLVRRHFPRGTRTLGVGLLLLGVFNRALLSRFVRVKSARQGRPTTEGDAWRGLWQARKEWRSGW</sequence>
<dbReference type="Gene3D" id="3.90.550.10">
    <property type="entry name" value="Spore Coat Polysaccharide Biosynthesis Protein SpsA, Chain A"/>
    <property type="match status" value="1"/>
</dbReference>
<dbReference type="Pfam" id="PF00535">
    <property type="entry name" value="Glycos_transf_2"/>
    <property type="match status" value="1"/>
</dbReference>
<dbReference type="CDD" id="cd04186">
    <property type="entry name" value="GT_2_like_c"/>
    <property type="match status" value="1"/>
</dbReference>
<evidence type="ECO:0000313" key="4">
    <source>
        <dbReference type="Proteomes" id="UP000487268"/>
    </source>
</evidence>
<dbReference type="Pfam" id="PF13632">
    <property type="entry name" value="Glyco_trans_2_3"/>
    <property type="match status" value="1"/>
</dbReference>
<organism evidence="3 4">
    <name type="scientific">Actinomadura macrotermitis</name>
    <dbReference type="NCBI Taxonomy" id="2585200"/>
    <lineage>
        <taxon>Bacteria</taxon>
        <taxon>Bacillati</taxon>
        <taxon>Actinomycetota</taxon>
        <taxon>Actinomycetes</taxon>
        <taxon>Streptosporangiales</taxon>
        <taxon>Thermomonosporaceae</taxon>
        <taxon>Actinomadura</taxon>
    </lineage>
</organism>
<dbReference type="SUPFAM" id="SSF53448">
    <property type="entry name" value="Nucleotide-diphospho-sugar transferases"/>
    <property type="match status" value="1"/>
</dbReference>
<keyword evidence="4" id="KW-1185">Reference proteome</keyword>
<feature type="domain" description="Glycosyltransferase 2-like" evidence="2">
    <location>
        <begin position="178"/>
        <end position="236"/>
    </location>
</feature>
<dbReference type="Proteomes" id="UP000487268">
    <property type="component" value="Unassembled WGS sequence"/>
</dbReference>
<dbReference type="RefSeq" id="WP_328593882.1">
    <property type="nucleotide sequence ID" value="NZ_WEGH01000001.1"/>
</dbReference>
<dbReference type="InterPro" id="IPR001173">
    <property type="entry name" value="Glyco_trans_2-like"/>
</dbReference>
<dbReference type="PANTHER" id="PTHR43179">
    <property type="entry name" value="RHAMNOSYLTRANSFERASE WBBL"/>
    <property type="match status" value="1"/>
</dbReference>
<dbReference type="AlphaFoldDB" id="A0A7K0BQQ8"/>
<proteinExistence type="predicted"/>
<name>A0A7K0BQQ8_9ACTN</name>